<proteinExistence type="predicted"/>
<keyword evidence="3" id="KW-1185">Reference proteome</keyword>
<gene>
    <name evidence="2" type="ORF">HNV11_14000</name>
</gene>
<reference evidence="2 3" key="1">
    <citation type="submission" date="2020-05" db="EMBL/GenBank/DDBJ databases">
        <title>Genome sequencing of Spirosoma sp. TS118.</title>
        <authorList>
            <person name="Lee J.-H."/>
            <person name="Jeong S."/>
            <person name="Zhao L."/>
            <person name="Jung J.-H."/>
            <person name="Kim M.-K."/>
            <person name="Lim S."/>
        </authorList>
    </citation>
    <scope>NUCLEOTIDE SEQUENCE [LARGE SCALE GENOMIC DNA]</scope>
    <source>
        <strain evidence="2 3">TS118</strain>
    </source>
</reference>
<name>A0A6M5YBZ5_9BACT</name>
<dbReference type="KEGG" id="stae:HNV11_14000"/>
<protein>
    <recommendedName>
        <fullName evidence="4">DUF3575 domain-containing protein</fullName>
    </recommendedName>
</protein>
<sequence length="203" mass="22400">MSLFSVYRIPLACAGLLIGLAGAEAQDATRLWSRPNLLKTNLLAPVSLFYERALSRRSAIRFSSRWLKLPQGYGEDKAFVNATLEGKIYTASLTRLAAKAHPTGIFINPYLKARSMQYVQRVGYGTNKTGDLDEIKVNSIGLGLTIGYQWVSRRGFVIELFNGAGAFPIQDVQHTLRYGTVIADVGDYLNLDIRSGISLGYAF</sequence>
<dbReference type="Proteomes" id="UP000502756">
    <property type="component" value="Chromosome"/>
</dbReference>
<evidence type="ECO:0008006" key="4">
    <source>
        <dbReference type="Google" id="ProtNLM"/>
    </source>
</evidence>
<dbReference type="EMBL" id="CP053435">
    <property type="protein sequence ID" value="QJW90412.1"/>
    <property type="molecule type" value="Genomic_DNA"/>
</dbReference>
<evidence type="ECO:0000313" key="3">
    <source>
        <dbReference type="Proteomes" id="UP000502756"/>
    </source>
</evidence>
<dbReference type="AlphaFoldDB" id="A0A6M5YBZ5"/>
<feature type="signal peptide" evidence="1">
    <location>
        <begin position="1"/>
        <end position="25"/>
    </location>
</feature>
<accession>A0A6M5YBZ5</accession>
<keyword evidence="1" id="KW-0732">Signal</keyword>
<organism evidence="2 3">
    <name type="scientific">Spirosoma taeanense</name>
    <dbReference type="NCBI Taxonomy" id="2735870"/>
    <lineage>
        <taxon>Bacteria</taxon>
        <taxon>Pseudomonadati</taxon>
        <taxon>Bacteroidota</taxon>
        <taxon>Cytophagia</taxon>
        <taxon>Cytophagales</taxon>
        <taxon>Cytophagaceae</taxon>
        <taxon>Spirosoma</taxon>
    </lineage>
</organism>
<feature type="chain" id="PRO_5026713752" description="DUF3575 domain-containing protein" evidence="1">
    <location>
        <begin position="26"/>
        <end position="203"/>
    </location>
</feature>
<dbReference type="RefSeq" id="WP_171740256.1">
    <property type="nucleotide sequence ID" value="NZ_CP053435.1"/>
</dbReference>
<evidence type="ECO:0000256" key="1">
    <source>
        <dbReference type="SAM" id="SignalP"/>
    </source>
</evidence>
<evidence type="ECO:0000313" key="2">
    <source>
        <dbReference type="EMBL" id="QJW90412.1"/>
    </source>
</evidence>